<proteinExistence type="predicted"/>
<dbReference type="AlphaFoldDB" id="A0A7H0VBV0"/>
<dbReference type="EMBL" id="CP060139">
    <property type="protein sequence ID" value="QNR23198.1"/>
    <property type="molecule type" value="Genomic_DNA"/>
</dbReference>
<evidence type="ECO:0000313" key="1">
    <source>
        <dbReference type="EMBL" id="QNR23198.1"/>
    </source>
</evidence>
<sequence>MEGVKKRKGTAASKEIIVEDEEGIVRKVKAPHEAEGLELMELTEELERLLIFESFISFAKSKDHKLISAVYKYREYLIERRLELSDTEASYCHKRLATLGNPVKKGFWYHLRKDIREEIKASLKVEETSF</sequence>
<protein>
    <submittedName>
        <fullName evidence="1">Uncharacterized protein</fullName>
    </submittedName>
</protein>
<reference evidence="1 2" key="1">
    <citation type="submission" date="2020-08" db="EMBL/GenBank/DDBJ databases">
        <title>Croceimicrobium hydrocarbonivorans gen. nov., sp. nov., a novel marine bacterium isolated from a bacterial consortium that degrades polyethylene terephthalate.</title>
        <authorList>
            <person name="Liu R."/>
        </authorList>
    </citation>
    <scope>NUCLEOTIDE SEQUENCE [LARGE SCALE GENOMIC DNA]</scope>
    <source>
        <strain evidence="1 2">A20-9</strain>
    </source>
</reference>
<organism evidence="1 2">
    <name type="scientific">Croceimicrobium hydrocarbonivorans</name>
    <dbReference type="NCBI Taxonomy" id="2761580"/>
    <lineage>
        <taxon>Bacteria</taxon>
        <taxon>Pseudomonadati</taxon>
        <taxon>Bacteroidota</taxon>
        <taxon>Flavobacteriia</taxon>
        <taxon>Flavobacteriales</taxon>
        <taxon>Owenweeksiaceae</taxon>
        <taxon>Croceimicrobium</taxon>
    </lineage>
</organism>
<dbReference type="Proteomes" id="UP000516305">
    <property type="component" value="Chromosome"/>
</dbReference>
<evidence type="ECO:0000313" key="2">
    <source>
        <dbReference type="Proteomes" id="UP000516305"/>
    </source>
</evidence>
<name>A0A7H0VBV0_9FLAO</name>
<dbReference type="KEGG" id="chyd:H4K34_12535"/>
<dbReference type="RefSeq" id="WP_210757727.1">
    <property type="nucleotide sequence ID" value="NZ_CP060139.1"/>
</dbReference>
<keyword evidence="2" id="KW-1185">Reference proteome</keyword>
<accession>A0A7H0VBV0</accession>
<gene>
    <name evidence="1" type="ORF">H4K34_12535</name>
</gene>